<organism evidence="1">
    <name type="scientific">uncultured organism</name>
    <dbReference type="NCBI Taxonomy" id="155900"/>
    <lineage>
        <taxon>unclassified sequences</taxon>
        <taxon>environmental samples</taxon>
    </lineage>
</organism>
<sequence>MTVLVFGLARFRVGEGPWEYLALPGALLHFSDNRLWLTTRRYQRDTDYERITAALSSTLVAEEERMQAGRESLRRLEEAMLRRLWEMGRGR</sequence>
<dbReference type="AlphaFoldDB" id="A0A5B8RIH5"/>
<evidence type="ECO:0000313" key="1">
    <source>
        <dbReference type="EMBL" id="QEA07768.1"/>
    </source>
</evidence>
<name>A0A5B8RIH5_9ZZZZ</name>
<accession>A0A5B8RIH5</accession>
<protein>
    <submittedName>
        <fullName evidence="1">Uncharacterized protein</fullName>
    </submittedName>
</protein>
<proteinExistence type="predicted"/>
<gene>
    <name evidence="1" type="ORF">KBTEX_04131</name>
</gene>
<dbReference type="EMBL" id="MN079358">
    <property type="protein sequence ID" value="QEA07768.1"/>
    <property type="molecule type" value="Genomic_DNA"/>
</dbReference>
<reference evidence="1" key="1">
    <citation type="submission" date="2019-06" db="EMBL/GenBank/DDBJ databases">
        <authorList>
            <person name="Murdoch R.W."/>
            <person name="Fathepure B."/>
        </authorList>
    </citation>
    <scope>NUCLEOTIDE SEQUENCE</scope>
</reference>